<name>A0AAV1W7N9_LUPLU</name>
<dbReference type="Proteomes" id="UP001497480">
    <property type="component" value="Unassembled WGS sequence"/>
</dbReference>
<dbReference type="GO" id="GO:0006298">
    <property type="term" value="P:mismatch repair"/>
    <property type="evidence" value="ECO:0007669"/>
    <property type="project" value="InterPro"/>
</dbReference>
<dbReference type="GO" id="GO:0005524">
    <property type="term" value="F:ATP binding"/>
    <property type="evidence" value="ECO:0007669"/>
    <property type="project" value="InterPro"/>
</dbReference>
<comment type="caution">
    <text evidence="2">The sequence shown here is derived from an EMBL/GenBank/DDBJ whole genome shotgun (WGS) entry which is preliminary data.</text>
</comment>
<dbReference type="Pfam" id="PF01624">
    <property type="entry name" value="MutS_I"/>
    <property type="match status" value="1"/>
</dbReference>
<protein>
    <recommendedName>
        <fullName evidence="1">DNA mismatch repair protein MutS-like N-terminal domain-containing protein</fullName>
    </recommendedName>
</protein>
<proteinExistence type="predicted"/>
<evidence type="ECO:0000313" key="2">
    <source>
        <dbReference type="EMBL" id="CAL0304976.1"/>
    </source>
</evidence>
<keyword evidence="3" id="KW-1185">Reference proteome</keyword>
<evidence type="ECO:0000313" key="3">
    <source>
        <dbReference type="Proteomes" id="UP001497480"/>
    </source>
</evidence>
<dbReference type="AlphaFoldDB" id="A0AAV1W7N9"/>
<gene>
    <name evidence="2" type="ORF">LLUT_LOCUS6036</name>
</gene>
<reference evidence="2 3" key="1">
    <citation type="submission" date="2024-03" db="EMBL/GenBank/DDBJ databases">
        <authorList>
            <person name="Martinez-Hernandez J."/>
        </authorList>
    </citation>
    <scope>NUCLEOTIDE SEQUENCE [LARGE SCALE GENOMIC DNA]</scope>
</reference>
<accession>A0AAV1W7N9</accession>
<sequence>MKWYIDNWRCQIDEKIWQCWGYPQKKPNESFFLSLLEQVGKFYELFEMDAHVGVKELDLQYMKGEQPHCGFPEKNFLMNVEKLARKGYRVLVVEKTETPEQMELRRKVKGSKDKIWRY</sequence>
<evidence type="ECO:0000259" key="1">
    <source>
        <dbReference type="Pfam" id="PF01624"/>
    </source>
</evidence>
<dbReference type="EMBL" id="CAXHTB010000004">
    <property type="protein sequence ID" value="CAL0304976.1"/>
    <property type="molecule type" value="Genomic_DNA"/>
</dbReference>
<dbReference type="InterPro" id="IPR007695">
    <property type="entry name" value="DNA_mismatch_repair_MutS-lik_N"/>
</dbReference>
<dbReference type="InterPro" id="IPR016151">
    <property type="entry name" value="DNA_mismatch_repair_MutS_N"/>
</dbReference>
<feature type="domain" description="DNA mismatch repair protein MutS-like N-terminal" evidence="1">
    <location>
        <begin position="35"/>
        <end position="108"/>
    </location>
</feature>
<dbReference type="Gene3D" id="3.40.1170.10">
    <property type="entry name" value="DNA repair protein MutS, domain I"/>
    <property type="match status" value="1"/>
</dbReference>
<dbReference type="GO" id="GO:0030983">
    <property type="term" value="F:mismatched DNA binding"/>
    <property type="evidence" value="ECO:0007669"/>
    <property type="project" value="InterPro"/>
</dbReference>
<dbReference type="SUPFAM" id="SSF55271">
    <property type="entry name" value="DNA repair protein MutS, domain I"/>
    <property type="match status" value="1"/>
</dbReference>
<organism evidence="2 3">
    <name type="scientific">Lupinus luteus</name>
    <name type="common">European yellow lupine</name>
    <dbReference type="NCBI Taxonomy" id="3873"/>
    <lineage>
        <taxon>Eukaryota</taxon>
        <taxon>Viridiplantae</taxon>
        <taxon>Streptophyta</taxon>
        <taxon>Embryophyta</taxon>
        <taxon>Tracheophyta</taxon>
        <taxon>Spermatophyta</taxon>
        <taxon>Magnoliopsida</taxon>
        <taxon>eudicotyledons</taxon>
        <taxon>Gunneridae</taxon>
        <taxon>Pentapetalae</taxon>
        <taxon>rosids</taxon>
        <taxon>fabids</taxon>
        <taxon>Fabales</taxon>
        <taxon>Fabaceae</taxon>
        <taxon>Papilionoideae</taxon>
        <taxon>50 kb inversion clade</taxon>
        <taxon>genistoids sensu lato</taxon>
        <taxon>core genistoids</taxon>
        <taxon>Genisteae</taxon>
        <taxon>Lupinus</taxon>
    </lineage>
</organism>